<proteinExistence type="predicted"/>
<dbReference type="AlphaFoldDB" id="E3JXN5"/>
<dbReference type="VEuPathDB" id="FungiDB:PGTG_02271"/>
<organism evidence="1 2">
    <name type="scientific">Puccinia graminis f. sp. tritici (strain CRL 75-36-700-3 / race SCCL)</name>
    <name type="common">Black stem rust fungus</name>
    <dbReference type="NCBI Taxonomy" id="418459"/>
    <lineage>
        <taxon>Eukaryota</taxon>
        <taxon>Fungi</taxon>
        <taxon>Dikarya</taxon>
        <taxon>Basidiomycota</taxon>
        <taxon>Pucciniomycotina</taxon>
        <taxon>Pucciniomycetes</taxon>
        <taxon>Pucciniales</taxon>
        <taxon>Pucciniaceae</taxon>
        <taxon>Puccinia</taxon>
    </lineage>
</organism>
<keyword evidence="2" id="KW-1185">Reference proteome</keyword>
<accession>E3JXN5</accession>
<dbReference type="InParanoid" id="E3JXN5"/>
<sequence length="156" mass="17228">MSLSILHVADLASKLGAWSDEPKLQQIFQAAYDRDLNLFFFPHPDPDFEIRKTSKESMNSARSMIALATIILAQIGLTLSDGGFACPTNFAYGECQSTSFATADAEPQLAPASQPNPSKRRFVCPALTTETWCCIKFETLSGDKVYEYTRKACKTT</sequence>
<dbReference type="RefSeq" id="XP_003321229.1">
    <property type="nucleotide sequence ID" value="XM_003321181.1"/>
</dbReference>
<evidence type="ECO:0000313" key="1">
    <source>
        <dbReference type="EMBL" id="EFP76810.1"/>
    </source>
</evidence>
<gene>
    <name evidence="1" type="ORF">PGTG_02271</name>
</gene>
<reference evidence="2" key="2">
    <citation type="journal article" date="2011" name="Proc. Natl. Acad. Sci. U.S.A.">
        <title>Obligate biotrophy features unraveled by the genomic analysis of rust fungi.</title>
        <authorList>
            <person name="Duplessis S."/>
            <person name="Cuomo C.A."/>
            <person name="Lin Y.-C."/>
            <person name="Aerts A."/>
            <person name="Tisserant E."/>
            <person name="Veneault-Fourrey C."/>
            <person name="Joly D.L."/>
            <person name="Hacquard S."/>
            <person name="Amselem J."/>
            <person name="Cantarel B.L."/>
            <person name="Chiu R."/>
            <person name="Coutinho P.M."/>
            <person name="Feau N."/>
            <person name="Field M."/>
            <person name="Frey P."/>
            <person name="Gelhaye E."/>
            <person name="Goldberg J."/>
            <person name="Grabherr M.G."/>
            <person name="Kodira C.D."/>
            <person name="Kohler A."/>
            <person name="Kuees U."/>
            <person name="Lindquist E.A."/>
            <person name="Lucas S.M."/>
            <person name="Mago R."/>
            <person name="Mauceli E."/>
            <person name="Morin E."/>
            <person name="Murat C."/>
            <person name="Pangilinan J.L."/>
            <person name="Park R."/>
            <person name="Pearson M."/>
            <person name="Quesneville H."/>
            <person name="Rouhier N."/>
            <person name="Sakthikumar S."/>
            <person name="Salamov A.A."/>
            <person name="Schmutz J."/>
            <person name="Selles B."/>
            <person name="Shapiro H."/>
            <person name="Tanguay P."/>
            <person name="Tuskan G.A."/>
            <person name="Henrissat B."/>
            <person name="Van de Peer Y."/>
            <person name="Rouze P."/>
            <person name="Ellis J.G."/>
            <person name="Dodds P.N."/>
            <person name="Schein J.E."/>
            <person name="Zhong S."/>
            <person name="Hamelin R.C."/>
            <person name="Grigoriev I.V."/>
            <person name="Szabo L.J."/>
            <person name="Martin F."/>
        </authorList>
    </citation>
    <scope>NUCLEOTIDE SEQUENCE [LARGE SCALE GENOMIC DNA]</scope>
    <source>
        <strain evidence="2">CRL 75-36-700-3 / race SCCL</strain>
    </source>
</reference>
<dbReference type="GeneID" id="10528913"/>
<dbReference type="OrthoDB" id="10302157at2759"/>
<dbReference type="KEGG" id="pgr:PGTG_02271"/>
<protein>
    <submittedName>
        <fullName evidence="1">Uncharacterized protein</fullName>
    </submittedName>
</protein>
<dbReference type="HOGENOM" id="CLU_1687556_0_0_1"/>
<dbReference type="Proteomes" id="UP000008783">
    <property type="component" value="Unassembled WGS sequence"/>
</dbReference>
<evidence type="ECO:0000313" key="2">
    <source>
        <dbReference type="Proteomes" id="UP000008783"/>
    </source>
</evidence>
<reference key="1">
    <citation type="submission" date="2007-01" db="EMBL/GenBank/DDBJ databases">
        <title>The Genome Sequence of Puccinia graminis f. sp. tritici Strain CRL 75-36-700-3.</title>
        <authorList>
            <consortium name="The Broad Institute Genome Sequencing Platform"/>
            <person name="Birren B."/>
            <person name="Lander E."/>
            <person name="Galagan J."/>
            <person name="Nusbaum C."/>
            <person name="Devon K."/>
            <person name="Cuomo C."/>
            <person name="Jaffe D."/>
            <person name="Butler J."/>
            <person name="Alvarez P."/>
            <person name="Gnerre S."/>
            <person name="Grabherr M."/>
            <person name="Mauceli E."/>
            <person name="Brockman W."/>
            <person name="Young S."/>
            <person name="LaButti K."/>
            <person name="Sykes S."/>
            <person name="DeCaprio D."/>
            <person name="Crawford M."/>
            <person name="Koehrsen M."/>
            <person name="Engels R."/>
            <person name="Montgomery P."/>
            <person name="Pearson M."/>
            <person name="Howarth C."/>
            <person name="Larson L."/>
            <person name="White J."/>
            <person name="Zeng Q."/>
            <person name="Kodira C."/>
            <person name="Yandava C."/>
            <person name="Alvarado L."/>
            <person name="O'Leary S."/>
            <person name="Szabo L."/>
            <person name="Dean R."/>
            <person name="Schein J."/>
        </authorList>
    </citation>
    <scope>NUCLEOTIDE SEQUENCE</scope>
    <source>
        <strain>CRL 75-36-700-3</strain>
    </source>
</reference>
<name>E3JXN5_PUCGT</name>
<dbReference type="EMBL" id="DS178266">
    <property type="protein sequence ID" value="EFP76810.1"/>
    <property type="molecule type" value="Genomic_DNA"/>
</dbReference>